<dbReference type="PROSITE" id="PS51257">
    <property type="entry name" value="PROKAR_LIPOPROTEIN"/>
    <property type="match status" value="1"/>
</dbReference>
<dbReference type="EMBL" id="JAAHFQ010000441">
    <property type="protein sequence ID" value="NER29850.1"/>
    <property type="molecule type" value="Genomic_DNA"/>
</dbReference>
<proteinExistence type="predicted"/>
<dbReference type="Pfam" id="PF00395">
    <property type="entry name" value="SLH"/>
    <property type="match status" value="2"/>
</dbReference>
<comment type="caution">
    <text evidence="4">The sequence shown here is derived from an EMBL/GenBank/DDBJ whole genome shotgun (WGS) entry which is preliminary data.</text>
</comment>
<organism evidence="4">
    <name type="scientific">Symploca sp. SIO1C4</name>
    <dbReference type="NCBI Taxonomy" id="2607765"/>
    <lineage>
        <taxon>Bacteria</taxon>
        <taxon>Bacillati</taxon>
        <taxon>Cyanobacteriota</taxon>
        <taxon>Cyanophyceae</taxon>
        <taxon>Coleofasciculales</taxon>
        <taxon>Coleofasciculaceae</taxon>
        <taxon>Symploca</taxon>
    </lineage>
</organism>
<evidence type="ECO:0000256" key="1">
    <source>
        <dbReference type="SAM" id="MobiDB-lite"/>
    </source>
</evidence>
<gene>
    <name evidence="4" type="ORF">F6J89_20080</name>
</gene>
<dbReference type="PANTHER" id="PTHR33740:SF3">
    <property type="entry name" value="GPI-ANCHORED ADHESIN-LIKE PROTEIN"/>
    <property type="match status" value="1"/>
</dbReference>
<reference evidence="4" key="1">
    <citation type="submission" date="2019-11" db="EMBL/GenBank/DDBJ databases">
        <title>Genomic insights into an expanded diversity of filamentous marine cyanobacteria reveals the extraordinary biosynthetic potential of Moorea and Okeania.</title>
        <authorList>
            <person name="Ferreira Leao T."/>
            <person name="Wang M."/>
            <person name="Moss N."/>
            <person name="Da Silva R."/>
            <person name="Sanders J."/>
            <person name="Nurk S."/>
            <person name="Gurevich A."/>
            <person name="Humphrey G."/>
            <person name="Reher R."/>
            <person name="Zhu Q."/>
            <person name="Belda-Ferre P."/>
            <person name="Glukhov E."/>
            <person name="Rex R."/>
            <person name="Dorrestein P.C."/>
            <person name="Knight R."/>
            <person name="Pevzner P."/>
            <person name="Gerwick W.H."/>
            <person name="Gerwick L."/>
        </authorList>
    </citation>
    <scope>NUCLEOTIDE SEQUENCE</scope>
    <source>
        <strain evidence="4">SIO1C4</strain>
    </source>
</reference>
<name>A0A6B3NE29_9CYAN</name>
<evidence type="ECO:0000256" key="2">
    <source>
        <dbReference type="SAM" id="SignalP"/>
    </source>
</evidence>
<dbReference type="AlphaFoldDB" id="A0A6B3NE29"/>
<feature type="domain" description="SLH" evidence="3">
    <location>
        <begin position="318"/>
        <end position="386"/>
    </location>
</feature>
<dbReference type="PANTHER" id="PTHR33740">
    <property type="entry name" value="GPI-ANCHORED ADHESIN-LIKE PROTEIN"/>
    <property type="match status" value="1"/>
</dbReference>
<sequence length="467" mass="51251">MFFHRRPILFISLATFLLGLLSSCANTPTGKTLEQSLSADPKLKDNLTTVGKSSQDNPQKQISLKLPEDFPTEIPIYPEAQLQQVKPLQAAEAQGKLTVWSSSDPINVIENFYQQKFDANNWQIISQPEEAVGSLVVQKDQLKVTLSIPASTASNNSRETPSSQQSIAEVNKNNTNFEIEYIRNASALVLPKDTRRAVGANGTQEISEPSEEETSTIASEATDVATQKPEKPSSPTEESGEFDQLNPQLRQYIEDLAALGVFALNSSTAKNNQGDVDQRFEPYKIISRSEYAHWLVETNNRIYANRPGLQIRLASEQAQPAFQDLPSSHPNFPSIQGLAEAGLIPSPLSGNATAVLFRPDAPLTRETLVLWKVPLDSRQALPSASVEAVKQTWGFQDTAKIDPKALAAVLADFQNGEFANIRRILGYTTIFQPQKPVTRAQAAAALWYFGSQGEGISAQEAQQLKSD</sequence>
<accession>A0A6B3NE29</accession>
<dbReference type="InterPro" id="IPR001119">
    <property type="entry name" value="SLH_dom"/>
</dbReference>
<feature type="chain" id="PRO_5025399132" evidence="2">
    <location>
        <begin position="28"/>
        <end position="467"/>
    </location>
</feature>
<protein>
    <submittedName>
        <fullName evidence="4">S-layer homology domain-containing protein</fullName>
    </submittedName>
</protein>
<keyword evidence="2" id="KW-0732">Signal</keyword>
<feature type="region of interest" description="Disordered" evidence="1">
    <location>
        <begin position="199"/>
        <end position="242"/>
    </location>
</feature>
<dbReference type="PROSITE" id="PS51272">
    <property type="entry name" value="SLH"/>
    <property type="match status" value="1"/>
</dbReference>
<evidence type="ECO:0000313" key="4">
    <source>
        <dbReference type="EMBL" id="NER29850.1"/>
    </source>
</evidence>
<evidence type="ECO:0000259" key="3">
    <source>
        <dbReference type="PROSITE" id="PS51272"/>
    </source>
</evidence>
<feature type="signal peptide" evidence="2">
    <location>
        <begin position="1"/>
        <end position="27"/>
    </location>
</feature>